<dbReference type="RefSeq" id="WP_059758105.1">
    <property type="nucleotide sequence ID" value="NZ_CP013414.1"/>
</dbReference>
<dbReference type="OrthoDB" id="7263379at2"/>
<dbReference type="EMBL" id="LOXM01000255">
    <property type="protein sequence ID" value="KVG56438.1"/>
    <property type="molecule type" value="Genomic_DNA"/>
</dbReference>
<feature type="domain" description="Insertion element IS402-like" evidence="2">
    <location>
        <begin position="11"/>
        <end position="78"/>
    </location>
</feature>
<evidence type="ECO:0000313" key="3">
    <source>
        <dbReference type="EMBL" id="KVG56438.1"/>
    </source>
</evidence>
<name>A0A103QVN7_9BURK</name>
<dbReference type="Proteomes" id="UP000064029">
    <property type="component" value="Unassembled WGS sequence"/>
</dbReference>
<gene>
    <name evidence="3" type="ORF">WJ33_37065</name>
</gene>
<evidence type="ECO:0000259" key="2">
    <source>
        <dbReference type="Pfam" id="PF13340"/>
    </source>
</evidence>
<reference evidence="3 4" key="1">
    <citation type="submission" date="2015-11" db="EMBL/GenBank/DDBJ databases">
        <title>Expanding the genomic diversity of Burkholderia species for the development of highly accurate diagnostics.</title>
        <authorList>
            <person name="Sahl J."/>
            <person name="Keim P."/>
            <person name="Wagner D."/>
        </authorList>
    </citation>
    <scope>NUCLEOTIDE SEQUENCE [LARGE SCALE GENOMIC DNA]</scope>
    <source>
        <strain evidence="3 4">MSMB2036</strain>
    </source>
</reference>
<accession>A0A103QVN7</accession>
<dbReference type="Pfam" id="PF13340">
    <property type="entry name" value="DUF4096"/>
    <property type="match status" value="1"/>
</dbReference>
<organism evidence="3 4">
    <name type="scientific">Burkholderia ubonensis</name>
    <dbReference type="NCBI Taxonomy" id="101571"/>
    <lineage>
        <taxon>Bacteria</taxon>
        <taxon>Pseudomonadati</taxon>
        <taxon>Pseudomonadota</taxon>
        <taxon>Betaproteobacteria</taxon>
        <taxon>Burkholderiales</taxon>
        <taxon>Burkholderiaceae</taxon>
        <taxon>Burkholderia</taxon>
        <taxon>Burkholderia cepacia complex</taxon>
    </lineage>
</organism>
<evidence type="ECO:0000313" key="4">
    <source>
        <dbReference type="Proteomes" id="UP000064029"/>
    </source>
</evidence>
<feature type="compositionally biased region" description="Low complexity" evidence="1">
    <location>
        <begin position="107"/>
        <end position="117"/>
    </location>
</feature>
<proteinExistence type="predicted"/>
<dbReference type="AlphaFoldDB" id="A0A103QVN7"/>
<comment type="caution">
    <text evidence="3">The sequence shown here is derived from an EMBL/GenBank/DDBJ whole genome shotgun (WGS) entry which is preliminary data.</text>
</comment>
<feature type="region of interest" description="Disordered" evidence="1">
    <location>
        <begin position="94"/>
        <end position="117"/>
    </location>
</feature>
<protein>
    <recommendedName>
        <fullName evidence="2">Insertion element IS402-like domain-containing protein</fullName>
    </recommendedName>
</protein>
<dbReference type="InterPro" id="IPR025161">
    <property type="entry name" value="IS402-like_dom"/>
</dbReference>
<sequence>MNAAAPAYVPLTDEEWKAVEHVFSTYVYQRGAPSRFSDRVCLDAILHAMTVGCAFSELPENLGYPKQQALYRRVVSMRSSKALPKAIAILRRDGRALPEEERPEPEPAAAAPEPRTFGAAATIEAMQMAARARLERGLPPDWRDDDV</sequence>
<evidence type="ECO:0000256" key="1">
    <source>
        <dbReference type="SAM" id="MobiDB-lite"/>
    </source>
</evidence>